<dbReference type="InterPro" id="IPR003779">
    <property type="entry name" value="CMD-like"/>
</dbReference>
<keyword evidence="3" id="KW-1185">Reference proteome</keyword>
<evidence type="ECO:0000313" key="2">
    <source>
        <dbReference type="EMBL" id="TQM84488.1"/>
    </source>
</evidence>
<sequence>MPKLDPFAGPGFAAMSTLSKAVDDDAELPLGLVELIKLRCSQINGCTYCVRMHIEKALHAGETQDRVDNVAEWETNVAFTDQERRIFALAESVTLVADTHVDEEVLDAAIADLGPALTQQVVWVVAVINAFNRLAITARIE</sequence>
<accession>A0A543JNX9</accession>
<dbReference type="SUPFAM" id="SSF69118">
    <property type="entry name" value="AhpD-like"/>
    <property type="match status" value="1"/>
</dbReference>
<evidence type="ECO:0000313" key="3">
    <source>
        <dbReference type="Proteomes" id="UP000316628"/>
    </source>
</evidence>
<gene>
    <name evidence="2" type="ORF">FHX81_6934</name>
</gene>
<comment type="caution">
    <text evidence="2">The sequence shown here is derived from an EMBL/GenBank/DDBJ whole genome shotgun (WGS) entry which is preliminary data.</text>
</comment>
<dbReference type="EMBL" id="VFPP01000001">
    <property type="protein sequence ID" value="TQM84488.1"/>
    <property type="molecule type" value="Genomic_DNA"/>
</dbReference>
<dbReference type="InterPro" id="IPR029032">
    <property type="entry name" value="AhpD-like"/>
</dbReference>
<feature type="domain" description="Carboxymuconolactone decarboxylase-like" evidence="1">
    <location>
        <begin position="13"/>
        <end position="91"/>
    </location>
</feature>
<evidence type="ECO:0000259" key="1">
    <source>
        <dbReference type="Pfam" id="PF02627"/>
    </source>
</evidence>
<name>A0A543JNX9_9PSEU</name>
<dbReference type="Pfam" id="PF02627">
    <property type="entry name" value="CMD"/>
    <property type="match status" value="1"/>
</dbReference>
<dbReference type="Gene3D" id="1.20.1290.10">
    <property type="entry name" value="AhpD-like"/>
    <property type="match status" value="1"/>
</dbReference>
<dbReference type="RefSeq" id="WP_141982663.1">
    <property type="nucleotide sequence ID" value="NZ_VFPP01000001.1"/>
</dbReference>
<dbReference type="OrthoDB" id="5185109at2"/>
<dbReference type="AlphaFoldDB" id="A0A543JNX9"/>
<dbReference type="PANTHER" id="PTHR34846:SF7">
    <property type="entry name" value="BLL7811 PROTEIN"/>
    <property type="match status" value="1"/>
</dbReference>
<proteinExistence type="predicted"/>
<keyword evidence="2" id="KW-0560">Oxidoreductase</keyword>
<dbReference type="InterPro" id="IPR004675">
    <property type="entry name" value="AhpD_core"/>
</dbReference>
<dbReference type="PANTHER" id="PTHR34846">
    <property type="entry name" value="4-CARBOXYMUCONOLACTONE DECARBOXYLASE FAMILY PROTEIN (AFU_ORTHOLOGUE AFUA_6G11590)"/>
    <property type="match status" value="1"/>
</dbReference>
<dbReference type="GO" id="GO:0051920">
    <property type="term" value="F:peroxiredoxin activity"/>
    <property type="evidence" value="ECO:0007669"/>
    <property type="project" value="InterPro"/>
</dbReference>
<keyword evidence="2" id="KW-0575">Peroxidase</keyword>
<dbReference type="Proteomes" id="UP000316628">
    <property type="component" value="Unassembled WGS sequence"/>
</dbReference>
<protein>
    <submittedName>
        <fullName evidence="2">AhpD family alkylhydroperoxidase</fullName>
    </submittedName>
</protein>
<dbReference type="NCBIfam" id="TIGR00778">
    <property type="entry name" value="ahpD_dom"/>
    <property type="match status" value="1"/>
</dbReference>
<reference evidence="2 3" key="1">
    <citation type="submission" date="2019-06" db="EMBL/GenBank/DDBJ databases">
        <title>Sequencing the genomes of 1000 actinobacteria strains.</title>
        <authorList>
            <person name="Klenk H.-P."/>
        </authorList>
    </citation>
    <scope>NUCLEOTIDE SEQUENCE [LARGE SCALE GENOMIC DNA]</scope>
    <source>
        <strain evidence="2 3">DSM 45456</strain>
    </source>
</reference>
<organism evidence="2 3">
    <name type="scientific">Saccharothrix saharensis</name>
    <dbReference type="NCBI Taxonomy" id="571190"/>
    <lineage>
        <taxon>Bacteria</taxon>
        <taxon>Bacillati</taxon>
        <taxon>Actinomycetota</taxon>
        <taxon>Actinomycetes</taxon>
        <taxon>Pseudonocardiales</taxon>
        <taxon>Pseudonocardiaceae</taxon>
        <taxon>Saccharothrix</taxon>
    </lineage>
</organism>